<dbReference type="RefSeq" id="WP_091907927.1">
    <property type="nucleotide sequence ID" value="NZ_FNLO01000005.1"/>
</dbReference>
<dbReference type="OrthoDB" id="3435874at2"/>
<keyword evidence="7 8" id="KW-0472">Membrane</keyword>
<gene>
    <name evidence="9" type="ORF">SAMN05216551_105280</name>
</gene>
<name>A0A1H2PRH5_9BURK</name>
<evidence type="ECO:0000256" key="7">
    <source>
        <dbReference type="ARBA" id="ARBA00023136"/>
    </source>
</evidence>
<feature type="transmembrane region" description="Helical" evidence="8">
    <location>
        <begin position="35"/>
        <end position="53"/>
    </location>
</feature>
<organism evidence="9 10">
    <name type="scientific">Chitinasiproducens palmae</name>
    <dbReference type="NCBI Taxonomy" id="1770053"/>
    <lineage>
        <taxon>Bacteria</taxon>
        <taxon>Pseudomonadati</taxon>
        <taxon>Pseudomonadota</taxon>
        <taxon>Betaproteobacteria</taxon>
        <taxon>Burkholderiales</taxon>
        <taxon>Burkholderiaceae</taxon>
        <taxon>Chitinasiproducens</taxon>
    </lineage>
</organism>
<dbReference type="InterPro" id="IPR004776">
    <property type="entry name" value="Mem_transp_PIN-like"/>
</dbReference>
<comment type="similarity">
    <text evidence="2">Belongs to the auxin efflux carrier (TC 2.A.69) family.</text>
</comment>
<feature type="transmembrane region" description="Helical" evidence="8">
    <location>
        <begin position="6"/>
        <end position="23"/>
    </location>
</feature>
<accession>A0A1H2PRH5</accession>
<evidence type="ECO:0000313" key="9">
    <source>
        <dbReference type="EMBL" id="SDV48666.1"/>
    </source>
</evidence>
<dbReference type="PANTHER" id="PTHR36838">
    <property type="entry name" value="AUXIN EFFLUX CARRIER FAMILY PROTEIN"/>
    <property type="match status" value="1"/>
</dbReference>
<keyword evidence="3" id="KW-0813">Transport</keyword>
<feature type="transmembrane region" description="Helical" evidence="8">
    <location>
        <begin position="65"/>
        <end position="85"/>
    </location>
</feature>
<comment type="subcellular location">
    <subcellularLocation>
        <location evidence="1">Cell membrane</location>
        <topology evidence="1">Multi-pass membrane protein</topology>
    </subcellularLocation>
</comment>
<sequence>MSAILNTVFPIFGLILLGFLCRRTGRLGAAAASEINRFVVWLALPALLFQVTAASHWSDIWQPGFLIAFTGGALLVFVLTLLLRLRTSHLADASIDGLSASYPNAGFIGIPLCVLVLGRDALQPAMIATLLTACVMFAGTIVLIEVALQGEGNLGQAMRKVGRALATNPLVIAPVVGGLWAATGITLPTAPQRLIGLLADAASPCALISLGAFLAQKQAGTGKGASWIVFAKLVVQPLATAALAFSVFHLPTLWAASAVLLSALPTGTGPFMLAELYRREAAVVSRVVLVSTLISIATVSLCVHLFSPAA</sequence>
<dbReference type="Pfam" id="PF03547">
    <property type="entry name" value="Mem_trans"/>
    <property type="match status" value="1"/>
</dbReference>
<dbReference type="PANTHER" id="PTHR36838:SF3">
    <property type="entry name" value="TRANSPORTER AUXIN EFFLUX CARRIER EC FAMILY"/>
    <property type="match status" value="1"/>
</dbReference>
<evidence type="ECO:0000256" key="8">
    <source>
        <dbReference type="SAM" id="Phobius"/>
    </source>
</evidence>
<keyword evidence="6 8" id="KW-1133">Transmembrane helix</keyword>
<evidence type="ECO:0000256" key="4">
    <source>
        <dbReference type="ARBA" id="ARBA00022475"/>
    </source>
</evidence>
<dbReference type="EMBL" id="FNLO01000005">
    <property type="protein sequence ID" value="SDV48666.1"/>
    <property type="molecule type" value="Genomic_DNA"/>
</dbReference>
<evidence type="ECO:0000256" key="2">
    <source>
        <dbReference type="ARBA" id="ARBA00010145"/>
    </source>
</evidence>
<reference evidence="10" key="1">
    <citation type="submission" date="2016-09" db="EMBL/GenBank/DDBJ databases">
        <authorList>
            <person name="Varghese N."/>
            <person name="Submissions S."/>
        </authorList>
    </citation>
    <scope>NUCLEOTIDE SEQUENCE [LARGE SCALE GENOMIC DNA]</scope>
    <source>
        <strain evidence="10">JS23</strain>
    </source>
</reference>
<keyword evidence="10" id="KW-1185">Reference proteome</keyword>
<dbReference type="STRING" id="1770053.SAMN05216551_105280"/>
<proteinExistence type="inferred from homology"/>
<dbReference type="AlphaFoldDB" id="A0A1H2PRH5"/>
<evidence type="ECO:0000256" key="3">
    <source>
        <dbReference type="ARBA" id="ARBA00022448"/>
    </source>
</evidence>
<dbReference type="InterPro" id="IPR038770">
    <property type="entry name" value="Na+/solute_symporter_sf"/>
</dbReference>
<dbReference type="Proteomes" id="UP000243719">
    <property type="component" value="Unassembled WGS sequence"/>
</dbReference>
<dbReference type="GO" id="GO:0005886">
    <property type="term" value="C:plasma membrane"/>
    <property type="evidence" value="ECO:0007669"/>
    <property type="project" value="UniProtKB-SubCell"/>
</dbReference>
<feature type="transmembrane region" description="Helical" evidence="8">
    <location>
        <begin position="286"/>
        <end position="307"/>
    </location>
</feature>
<evidence type="ECO:0000313" key="10">
    <source>
        <dbReference type="Proteomes" id="UP000243719"/>
    </source>
</evidence>
<evidence type="ECO:0000256" key="6">
    <source>
        <dbReference type="ARBA" id="ARBA00022989"/>
    </source>
</evidence>
<feature type="transmembrane region" description="Helical" evidence="8">
    <location>
        <begin position="194"/>
        <end position="215"/>
    </location>
</feature>
<feature type="transmembrane region" description="Helical" evidence="8">
    <location>
        <begin position="97"/>
        <end position="118"/>
    </location>
</feature>
<evidence type="ECO:0008006" key="11">
    <source>
        <dbReference type="Google" id="ProtNLM"/>
    </source>
</evidence>
<keyword evidence="4" id="KW-1003">Cell membrane</keyword>
<evidence type="ECO:0000256" key="5">
    <source>
        <dbReference type="ARBA" id="ARBA00022692"/>
    </source>
</evidence>
<feature type="transmembrane region" description="Helical" evidence="8">
    <location>
        <begin position="169"/>
        <end position="188"/>
    </location>
</feature>
<feature type="transmembrane region" description="Helical" evidence="8">
    <location>
        <begin position="254"/>
        <end position="274"/>
    </location>
</feature>
<feature type="transmembrane region" description="Helical" evidence="8">
    <location>
        <begin position="124"/>
        <end position="148"/>
    </location>
</feature>
<dbReference type="Gene3D" id="1.20.1530.20">
    <property type="match status" value="1"/>
</dbReference>
<protein>
    <recommendedName>
        <fullName evidence="11">Transporter</fullName>
    </recommendedName>
</protein>
<keyword evidence="5 8" id="KW-0812">Transmembrane</keyword>
<evidence type="ECO:0000256" key="1">
    <source>
        <dbReference type="ARBA" id="ARBA00004651"/>
    </source>
</evidence>
<feature type="transmembrane region" description="Helical" evidence="8">
    <location>
        <begin position="227"/>
        <end position="248"/>
    </location>
</feature>
<dbReference type="GO" id="GO:0055085">
    <property type="term" value="P:transmembrane transport"/>
    <property type="evidence" value="ECO:0007669"/>
    <property type="project" value="InterPro"/>
</dbReference>